<dbReference type="GO" id="GO:0003723">
    <property type="term" value="F:RNA binding"/>
    <property type="evidence" value="ECO:0007669"/>
    <property type="project" value="UniProtKB-UniRule"/>
</dbReference>
<feature type="domain" description="RRM" evidence="3">
    <location>
        <begin position="28"/>
        <end position="108"/>
    </location>
</feature>
<dbReference type="Gene3D" id="3.30.70.330">
    <property type="match status" value="1"/>
</dbReference>
<accession>A0A151GND1</accession>
<evidence type="ECO:0000313" key="4">
    <source>
        <dbReference type="EMBL" id="KYK58600.1"/>
    </source>
</evidence>
<reference evidence="4 5" key="1">
    <citation type="journal article" date="2016" name="Sci. Rep.">
        <title>Insights into Adaptations to a Near-Obligate Nematode Endoparasitic Lifestyle from the Finished Genome of Drechmeria coniospora.</title>
        <authorList>
            <person name="Zhang L."/>
            <person name="Zhou Z."/>
            <person name="Guo Q."/>
            <person name="Fokkens L."/>
            <person name="Miskei M."/>
            <person name="Pocsi I."/>
            <person name="Zhang W."/>
            <person name="Chen M."/>
            <person name="Wang L."/>
            <person name="Sun Y."/>
            <person name="Donzelli B.G."/>
            <person name="Gibson D.M."/>
            <person name="Nelson D.R."/>
            <person name="Luo J.G."/>
            <person name="Rep M."/>
            <person name="Liu H."/>
            <person name="Yang S."/>
            <person name="Wang J."/>
            <person name="Krasnoff S.B."/>
            <person name="Xu Y."/>
            <person name="Molnar I."/>
            <person name="Lin M."/>
        </authorList>
    </citation>
    <scope>NUCLEOTIDE SEQUENCE [LARGE SCALE GENOMIC DNA]</scope>
    <source>
        <strain evidence="4 5">ARSEF 6962</strain>
    </source>
</reference>
<keyword evidence="1" id="KW-0694">RNA-binding</keyword>
<feature type="region of interest" description="Disordered" evidence="2">
    <location>
        <begin position="143"/>
        <end position="204"/>
    </location>
</feature>
<dbReference type="SUPFAM" id="SSF54928">
    <property type="entry name" value="RNA-binding domain, RBD"/>
    <property type="match status" value="1"/>
</dbReference>
<protein>
    <recommendedName>
        <fullName evidence="3">RRM domain-containing protein</fullName>
    </recommendedName>
</protein>
<dbReference type="PROSITE" id="PS50102">
    <property type="entry name" value="RRM"/>
    <property type="match status" value="1"/>
</dbReference>
<dbReference type="GeneID" id="63718260"/>
<dbReference type="InParanoid" id="A0A151GND1"/>
<gene>
    <name evidence="4" type="ORF">DCS_05617</name>
</gene>
<feature type="compositionally biased region" description="Acidic residues" evidence="2">
    <location>
        <begin position="183"/>
        <end position="204"/>
    </location>
</feature>
<evidence type="ECO:0000256" key="2">
    <source>
        <dbReference type="SAM" id="MobiDB-lite"/>
    </source>
</evidence>
<dbReference type="InterPro" id="IPR012677">
    <property type="entry name" value="Nucleotide-bd_a/b_plait_sf"/>
</dbReference>
<comment type="caution">
    <text evidence="4">The sequence shown here is derived from an EMBL/GenBank/DDBJ whole genome shotgun (WGS) entry which is preliminary data.</text>
</comment>
<dbReference type="OrthoDB" id="277802at2759"/>
<dbReference type="Pfam" id="PF00076">
    <property type="entry name" value="RRM_1"/>
    <property type="match status" value="1"/>
</dbReference>
<dbReference type="Proteomes" id="UP000076580">
    <property type="component" value="Chromosome 02"/>
</dbReference>
<dbReference type="InterPro" id="IPR000504">
    <property type="entry name" value="RRM_dom"/>
</dbReference>
<evidence type="ECO:0000313" key="5">
    <source>
        <dbReference type="Proteomes" id="UP000076580"/>
    </source>
</evidence>
<evidence type="ECO:0000256" key="1">
    <source>
        <dbReference type="PROSITE-ProRule" id="PRU00176"/>
    </source>
</evidence>
<name>A0A151GND1_DRECN</name>
<dbReference type="EMBL" id="LAYC01000002">
    <property type="protein sequence ID" value="KYK58600.1"/>
    <property type="molecule type" value="Genomic_DNA"/>
</dbReference>
<dbReference type="SMART" id="SM00360">
    <property type="entry name" value="RRM"/>
    <property type="match status" value="1"/>
</dbReference>
<dbReference type="RefSeq" id="XP_040657952.1">
    <property type="nucleotide sequence ID" value="XM_040802919.1"/>
</dbReference>
<dbReference type="AlphaFoldDB" id="A0A151GND1"/>
<feature type="compositionally biased region" description="Basic and acidic residues" evidence="2">
    <location>
        <begin position="160"/>
        <end position="182"/>
    </location>
</feature>
<organism evidence="4 5">
    <name type="scientific">Drechmeria coniospora</name>
    <name type="common">Nematophagous fungus</name>
    <name type="synonym">Meria coniospora</name>
    <dbReference type="NCBI Taxonomy" id="98403"/>
    <lineage>
        <taxon>Eukaryota</taxon>
        <taxon>Fungi</taxon>
        <taxon>Dikarya</taxon>
        <taxon>Ascomycota</taxon>
        <taxon>Pezizomycotina</taxon>
        <taxon>Sordariomycetes</taxon>
        <taxon>Hypocreomycetidae</taxon>
        <taxon>Hypocreales</taxon>
        <taxon>Ophiocordycipitaceae</taxon>
        <taxon>Drechmeria</taxon>
    </lineage>
</organism>
<dbReference type="InterPro" id="IPR035979">
    <property type="entry name" value="RBD_domain_sf"/>
</dbReference>
<dbReference type="CDD" id="cd12246">
    <property type="entry name" value="RRM1_U1A_like"/>
    <property type="match status" value="1"/>
</dbReference>
<keyword evidence="5" id="KW-1185">Reference proteome</keyword>
<evidence type="ECO:0000259" key="3">
    <source>
        <dbReference type="PROSITE" id="PS50102"/>
    </source>
</evidence>
<sequence length="204" mass="22273">MATAVSTRGTLTPNASLPAKVQSIPPNQTLYVTNLPSAKIQKDDLRTALYLLFSTHGTVLDVVALKTMKMRGQAHIVYRDVQASTQAMRHLDGRMFLGRKLKIEYARGKSHFVAKLDGTFKMPSVSGAATVEQTDLQRSIFDAPTAGSAPADGPSSKAAKAADEVMKDAEATEPRGQKRTRDEEEAEESEEEDVEMEEDSDDDE</sequence>
<dbReference type="FunFam" id="3.30.70.330:FF:000039">
    <property type="entry name" value="U1 small nuclear ribonucleoprotein A"/>
    <property type="match status" value="1"/>
</dbReference>
<dbReference type="STRING" id="98403.A0A151GND1"/>
<proteinExistence type="predicted"/>